<dbReference type="InterPro" id="IPR032675">
    <property type="entry name" value="LRR_dom_sf"/>
</dbReference>
<dbReference type="SMART" id="SM00579">
    <property type="entry name" value="FBD"/>
    <property type="match status" value="1"/>
</dbReference>
<dbReference type="InterPro" id="IPR001810">
    <property type="entry name" value="F-box_dom"/>
</dbReference>
<dbReference type="Proteomes" id="UP000694864">
    <property type="component" value="Chromosome 9"/>
</dbReference>
<dbReference type="PROSITE" id="PS50181">
    <property type="entry name" value="FBOX"/>
    <property type="match status" value="1"/>
</dbReference>
<organism evidence="2 3">
    <name type="scientific">Camelina sativa</name>
    <name type="common">False flax</name>
    <name type="synonym">Myagrum sativum</name>
    <dbReference type="NCBI Taxonomy" id="90675"/>
    <lineage>
        <taxon>Eukaryota</taxon>
        <taxon>Viridiplantae</taxon>
        <taxon>Streptophyta</taxon>
        <taxon>Embryophyta</taxon>
        <taxon>Tracheophyta</taxon>
        <taxon>Spermatophyta</taxon>
        <taxon>Magnoliopsida</taxon>
        <taxon>eudicotyledons</taxon>
        <taxon>Gunneridae</taxon>
        <taxon>Pentapetalae</taxon>
        <taxon>rosids</taxon>
        <taxon>malvids</taxon>
        <taxon>Brassicales</taxon>
        <taxon>Brassicaceae</taxon>
        <taxon>Camelineae</taxon>
        <taxon>Camelina</taxon>
    </lineage>
</organism>
<name>A0ABM0TJ04_CAMSA</name>
<dbReference type="Gene3D" id="1.20.1280.50">
    <property type="match status" value="1"/>
</dbReference>
<reference evidence="3" key="2">
    <citation type="submission" date="2025-08" db="UniProtKB">
        <authorList>
            <consortium name="RefSeq"/>
        </authorList>
    </citation>
    <scope>IDENTIFICATION</scope>
    <source>
        <tissue evidence="3">Leaf</tissue>
    </source>
</reference>
<dbReference type="InterPro" id="IPR055294">
    <property type="entry name" value="FBL60-like"/>
</dbReference>
<dbReference type="PANTHER" id="PTHR31293">
    <property type="entry name" value="RNI-LIKE SUPERFAMILY PROTEIN"/>
    <property type="match status" value="1"/>
</dbReference>
<proteinExistence type="predicted"/>
<reference evidence="2" key="1">
    <citation type="journal article" date="2014" name="Nat. Commun.">
        <title>The emerging biofuel crop Camelina sativa retains a highly undifferentiated hexaploid genome structure.</title>
        <authorList>
            <person name="Kagale S."/>
            <person name="Koh C."/>
            <person name="Nixon J."/>
            <person name="Bollina V."/>
            <person name="Clarke W.E."/>
            <person name="Tuteja R."/>
            <person name="Spillane C."/>
            <person name="Robinson S.J."/>
            <person name="Links M.G."/>
            <person name="Clarke C."/>
            <person name="Higgins E.E."/>
            <person name="Huebert T."/>
            <person name="Sharpe A.G."/>
            <person name="Parkin I.A."/>
        </authorList>
    </citation>
    <scope>NUCLEOTIDE SEQUENCE [LARGE SCALE GENOMIC DNA]</scope>
    <source>
        <strain evidence="2">cv. DH55</strain>
    </source>
</reference>
<dbReference type="PANTHER" id="PTHR31293:SF26">
    <property type="entry name" value="(RAPE) HYPOTHETICAL PROTEIN"/>
    <property type="match status" value="1"/>
</dbReference>
<accession>A0ABM0TJ04</accession>
<dbReference type="InterPro" id="IPR036047">
    <property type="entry name" value="F-box-like_dom_sf"/>
</dbReference>
<dbReference type="InterPro" id="IPR055411">
    <property type="entry name" value="LRR_FXL15/At3g58940/PEG3-like"/>
</dbReference>
<protein>
    <submittedName>
        <fullName evidence="3">F-box protein At3g44060</fullName>
    </submittedName>
</protein>
<dbReference type="InterPro" id="IPR053781">
    <property type="entry name" value="F-box_AtFBL13-like"/>
</dbReference>
<dbReference type="InterPro" id="IPR006566">
    <property type="entry name" value="FBD"/>
</dbReference>
<dbReference type="SUPFAM" id="SSF52058">
    <property type="entry name" value="L domain-like"/>
    <property type="match status" value="1"/>
</dbReference>
<dbReference type="SUPFAM" id="SSF81383">
    <property type="entry name" value="F-box domain"/>
    <property type="match status" value="1"/>
</dbReference>
<dbReference type="RefSeq" id="XP_010427112.1">
    <property type="nucleotide sequence ID" value="XM_010428810.2"/>
</dbReference>
<dbReference type="Pfam" id="PF00646">
    <property type="entry name" value="F-box"/>
    <property type="match status" value="1"/>
</dbReference>
<evidence type="ECO:0000313" key="2">
    <source>
        <dbReference type="Proteomes" id="UP000694864"/>
    </source>
</evidence>
<dbReference type="GeneID" id="104712017"/>
<sequence length="445" mass="50685">MNPASMNCLPDDLLVQILSFLPTKQAASTSLLSKRWRILFAFSPNLDFDDSIFLHPEDWKQNCPDIQKSFDDFVDKTLASQGGNHIKSFLLKFDENYRDHRFAVDVVDRWICNALGLGASELHLHIEPIWYRDLPSEVFTSTTLVNLSLGTRLHSPRLFPDTYLPALKVLFLDSVWFEDDQFCNVFLTACPALEDLTIHQTNYKHCPDFSYVISSKTIKKLSVTYNFYYDDVPRIISFDTPNVVDFYYSDYLGNESPQCRFNSLAKATLDLNFLKDDKGQLQNGADVTDLISGIRNVKTLHLTISAVEVISVCCEGGLPVFNNLVDLVFSSKKEGWEVLLPLLLERSPNLKTLVLAGLDCFTFRRHPFVGIRIPPNNQIKMLGIKQYHGSENELKHISHFLLNMECLDVVKVYVAPTMDSIKKMQLTEDMLKLPTASPEVNVQVL</sequence>
<dbReference type="Pfam" id="PF24758">
    <property type="entry name" value="LRR_At5g56370"/>
    <property type="match status" value="1"/>
</dbReference>
<keyword evidence="2" id="KW-1185">Reference proteome</keyword>
<evidence type="ECO:0000313" key="3">
    <source>
        <dbReference type="RefSeq" id="XP_010427112.1"/>
    </source>
</evidence>
<dbReference type="Gene3D" id="3.80.10.10">
    <property type="entry name" value="Ribonuclease Inhibitor"/>
    <property type="match status" value="1"/>
</dbReference>
<dbReference type="SMART" id="SM00256">
    <property type="entry name" value="FBOX"/>
    <property type="match status" value="1"/>
</dbReference>
<feature type="domain" description="F-box" evidence="1">
    <location>
        <begin position="3"/>
        <end position="51"/>
    </location>
</feature>
<dbReference type="CDD" id="cd22160">
    <property type="entry name" value="F-box_AtFBL13-like"/>
    <property type="match status" value="1"/>
</dbReference>
<gene>
    <name evidence="3" type="primary">LOC104712017</name>
</gene>
<evidence type="ECO:0000259" key="1">
    <source>
        <dbReference type="PROSITE" id="PS50181"/>
    </source>
</evidence>